<dbReference type="EC" id="2.7.13.3" evidence="3"/>
<dbReference type="Pfam" id="PF00512">
    <property type="entry name" value="HisKA"/>
    <property type="match status" value="1"/>
</dbReference>
<evidence type="ECO:0000259" key="14">
    <source>
        <dbReference type="PROSITE" id="PS50110"/>
    </source>
</evidence>
<evidence type="ECO:0000313" key="18">
    <source>
        <dbReference type="Proteomes" id="UP000410492"/>
    </source>
</evidence>
<feature type="modified residue" description="4-aspartylphosphate" evidence="9">
    <location>
        <position position="500"/>
    </location>
</feature>
<dbReference type="Gene3D" id="1.10.10.10">
    <property type="entry name" value="Winged helix-like DNA-binding domain superfamily/Winged helix DNA-binding domain"/>
    <property type="match status" value="1"/>
</dbReference>
<dbReference type="SMART" id="SM00448">
    <property type="entry name" value="REC"/>
    <property type="match status" value="1"/>
</dbReference>
<evidence type="ECO:0000256" key="5">
    <source>
        <dbReference type="ARBA" id="ARBA00022679"/>
    </source>
</evidence>
<dbReference type="Gene3D" id="6.10.340.10">
    <property type="match status" value="1"/>
</dbReference>
<dbReference type="PANTHER" id="PTHR30023">
    <property type="entry name" value="D-ALANYL-D-ALANINE CARBOXYPEPTIDASE"/>
    <property type="match status" value="1"/>
</dbReference>
<reference evidence="17 18" key="1">
    <citation type="submission" date="2019-01" db="EMBL/GenBank/DDBJ databases">
        <authorList>
            <person name="Sayadi A."/>
        </authorList>
    </citation>
    <scope>NUCLEOTIDE SEQUENCE [LARGE SCALE GENOMIC DNA]</scope>
</reference>
<evidence type="ECO:0000256" key="1">
    <source>
        <dbReference type="ARBA" id="ARBA00000085"/>
    </source>
</evidence>
<dbReference type="SUPFAM" id="SSF47384">
    <property type="entry name" value="Homodimeric domain of signal transducing histidine kinase"/>
    <property type="match status" value="1"/>
</dbReference>
<feature type="DNA-binding region" description="OmpR/PhoB-type" evidence="10">
    <location>
        <begin position="573"/>
        <end position="640"/>
    </location>
</feature>
<protein>
    <recommendedName>
        <fullName evidence="3">histidine kinase</fullName>
        <ecNumber evidence="3">2.7.13.3</ecNumber>
    </recommendedName>
</protein>
<keyword evidence="18" id="KW-1185">Reference proteome</keyword>
<dbReference type="GO" id="GO:0006355">
    <property type="term" value="P:regulation of DNA-templated transcription"/>
    <property type="evidence" value="ECO:0007669"/>
    <property type="project" value="InterPro"/>
</dbReference>
<feature type="transmembrane region" description="Helical" evidence="11">
    <location>
        <begin position="683"/>
        <end position="705"/>
    </location>
</feature>
<dbReference type="EMBL" id="CAACVG010003799">
    <property type="protein sequence ID" value="VEN37794.1"/>
    <property type="molecule type" value="Genomic_DNA"/>
</dbReference>
<dbReference type="Gene3D" id="3.50.80.20">
    <property type="entry name" value="D-Ala-D-Ala carboxypeptidase C, peptidase S13"/>
    <property type="match status" value="1"/>
</dbReference>
<dbReference type="InterPro" id="IPR003660">
    <property type="entry name" value="HAMP_dom"/>
</dbReference>
<dbReference type="NCBIfam" id="NF008025">
    <property type="entry name" value="PRK10755.1"/>
    <property type="match status" value="1"/>
</dbReference>
<dbReference type="CDD" id="cd17624">
    <property type="entry name" value="REC_OmpR_PmrA-like"/>
    <property type="match status" value="1"/>
</dbReference>
<dbReference type="InterPro" id="IPR001789">
    <property type="entry name" value="Sig_transdc_resp-reg_receiver"/>
</dbReference>
<sequence>MRFSSFIIGLTTSITFTVQAANVDEYINQLPAGANLALMVQKVGAQAPAIDYHSQQMALPASTQKVITALAALLQLGPDFRFTTTLETKGNVEGGELKGDLIARFGGDPTFKRQDVRNMVAALKKSGVTKIDGNVLIDTSIFASHDKAPGWPWNDMTQCFSAPPAAAIVDRNCFSVSLYSAPKPNDLAFIRVASYYPVTMFSQVRTLAKGSPEAQYCELDVVPGDLNRYTLTGCLSQRADPLPLAFAIQDGAGYAGAIFKDELKQAGITYTGTLLRQTQVNEPGTVIASKQSAPLHDLLKIMLKKSDNMIADTVFRMIGHARFGVPGTWRAGSDAVRQILRQQAGIDLGNTIAVDGSGLSRHNLISPATMMQVLQYIAQHDAELNFITMLPLAGHDGSLQYRAGLHAAGVDGKVSAKTGSLQGVYNLAGFITTASGQRMAFVQYLSGYAVEPADQRNRRIPLEGLALALGNEGYALDCAATAAEADALIQSGEYSLVILDLGLPDKDGATLLSQWRRRGVDNPVLILTARDAIEDRINGLDSGADDYLVKPFALAELQARVRALIRRYQGHSDNLLTDGDITLNLQTQQVLRRSQPVEVTPKEFALLTRLIMRSGQTVHRETLQQDIYSWQDDPGSNTLELISVIWLWHESREQIGFLVNETLSAKSRNNHVEKEIREAIASLLVPSLVMVGFTLFFSFWAVTWITRPLNKLRASLANRSADNLTPLPMYSDMEEIGAVTTSLNQLLARLDHTIQQERLFTADAAHELRTPLAGIRLHLELMAQSGSPQAAPLVSRIDQLMHTVEQLLMLARAGQAMASGHYETVNWTETIIAPLSLEHEAREHTVIWPAHSPLTVQGDAVLLRLMLRNLLENAARYSPARTTIEVTLAETEDGTRVSVIDQGPGIDDAHRQSITEPFRRLDQRYGGSGLGLSIVQRIVQLHHGRLTLENGAEGGLIASCWLPAKIG</sequence>
<dbReference type="InterPro" id="IPR036097">
    <property type="entry name" value="HisK_dim/P_sf"/>
</dbReference>
<dbReference type="InterPro" id="IPR001867">
    <property type="entry name" value="OmpR/PhoB-type_DNA-bd"/>
</dbReference>
<comment type="catalytic activity">
    <reaction evidence="1">
        <text>ATP + protein L-histidine = ADP + protein N-phospho-L-histidine.</text>
        <dbReference type="EC" id="2.7.13.3"/>
    </reaction>
</comment>
<evidence type="ECO:0000256" key="11">
    <source>
        <dbReference type="SAM" id="Phobius"/>
    </source>
</evidence>
<gene>
    <name evidence="17" type="ORF">CALMAC_LOCUS2918</name>
</gene>
<dbReference type="SUPFAM" id="SSF56601">
    <property type="entry name" value="beta-lactamase/transpeptidase-like"/>
    <property type="match status" value="1"/>
</dbReference>
<dbReference type="PRINTS" id="PR00922">
    <property type="entry name" value="DADACBPTASE3"/>
</dbReference>
<evidence type="ECO:0000256" key="2">
    <source>
        <dbReference type="ARBA" id="ARBA00006096"/>
    </source>
</evidence>
<keyword evidence="7" id="KW-0378">Hydrolase</keyword>
<dbReference type="PROSITE" id="PS50109">
    <property type="entry name" value="HIS_KIN"/>
    <property type="match status" value="1"/>
</dbReference>
<evidence type="ECO:0000256" key="7">
    <source>
        <dbReference type="ARBA" id="ARBA00022801"/>
    </source>
</evidence>
<dbReference type="SMART" id="SM00304">
    <property type="entry name" value="HAMP"/>
    <property type="match status" value="1"/>
</dbReference>
<name>A0A653BQK0_CALMS</name>
<dbReference type="CDD" id="cd00383">
    <property type="entry name" value="trans_reg_C"/>
    <property type="match status" value="1"/>
</dbReference>
<feature type="domain" description="OmpR/PhoB-type" evidence="16">
    <location>
        <begin position="573"/>
        <end position="640"/>
    </location>
</feature>
<dbReference type="NCBIfam" id="NF008322">
    <property type="entry name" value="PRK11113.1"/>
    <property type="match status" value="1"/>
</dbReference>
<evidence type="ECO:0000259" key="15">
    <source>
        <dbReference type="PROSITE" id="PS50885"/>
    </source>
</evidence>
<dbReference type="Gene3D" id="3.30.565.10">
    <property type="entry name" value="Histidine kinase-like ATPase, C-terminal domain"/>
    <property type="match status" value="1"/>
</dbReference>
<feature type="signal peptide" evidence="12">
    <location>
        <begin position="1"/>
        <end position="20"/>
    </location>
</feature>
<dbReference type="PROSITE" id="PS50110">
    <property type="entry name" value="RESPONSE_REGULATORY"/>
    <property type="match status" value="1"/>
</dbReference>
<proteinExistence type="inferred from homology"/>
<dbReference type="InterPro" id="IPR005467">
    <property type="entry name" value="His_kinase_dom"/>
</dbReference>
<evidence type="ECO:0000259" key="16">
    <source>
        <dbReference type="PROSITE" id="PS51755"/>
    </source>
</evidence>
<evidence type="ECO:0000256" key="8">
    <source>
        <dbReference type="ARBA" id="ARBA00023125"/>
    </source>
</evidence>
<dbReference type="GO" id="GO:0000155">
    <property type="term" value="F:phosphorelay sensor kinase activity"/>
    <property type="evidence" value="ECO:0007669"/>
    <property type="project" value="InterPro"/>
</dbReference>
<dbReference type="GO" id="GO:0003677">
    <property type="term" value="F:DNA binding"/>
    <property type="evidence" value="ECO:0007669"/>
    <property type="project" value="UniProtKB-UniRule"/>
</dbReference>
<dbReference type="InterPro" id="IPR011006">
    <property type="entry name" value="CheY-like_superfamily"/>
</dbReference>
<feature type="chain" id="PRO_5024943623" description="histidine kinase" evidence="12">
    <location>
        <begin position="21"/>
        <end position="967"/>
    </location>
</feature>
<keyword evidence="4 9" id="KW-0597">Phosphoprotein</keyword>
<evidence type="ECO:0000313" key="17">
    <source>
        <dbReference type="EMBL" id="VEN37794.1"/>
    </source>
</evidence>
<dbReference type="OrthoDB" id="10061308at2759"/>
<keyword evidence="6" id="KW-0418">Kinase</keyword>
<comment type="similarity">
    <text evidence="2">Belongs to the peptidase S13 family.</text>
</comment>
<evidence type="ECO:0000256" key="9">
    <source>
        <dbReference type="PROSITE-ProRule" id="PRU00169"/>
    </source>
</evidence>
<dbReference type="Gene3D" id="3.40.710.10">
    <property type="entry name" value="DD-peptidase/beta-lactamase superfamily"/>
    <property type="match status" value="2"/>
</dbReference>
<dbReference type="InterPro" id="IPR012338">
    <property type="entry name" value="Beta-lactam/transpept-like"/>
</dbReference>
<dbReference type="SUPFAM" id="SSF52172">
    <property type="entry name" value="CheY-like"/>
    <property type="match status" value="1"/>
</dbReference>
<dbReference type="Pfam" id="PF02113">
    <property type="entry name" value="Peptidase_S13"/>
    <property type="match status" value="1"/>
</dbReference>
<dbReference type="InterPro" id="IPR003661">
    <property type="entry name" value="HisK_dim/P_dom"/>
</dbReference>
<dbReference type="InterPro" id="IPR000667">
    <property type="entry name" value="Peptidase_S13"/>
</dbReference>
<dbReference type="Gene3D" id="1.10.287.130">
    <property type="match status" value="1"/>
</dbReference>
<dbReference type="GO" id="GO:0006508">
    <property type="term" value="P:proteolysis"/>
    <property type="evidence" value="ECO:0007669"/>
    <property type="project" value="InterPro"/>
</dbReference>
<evidence type="ECO:0000256" key="4">
    <source>
        <dbReference type="ARBA" id="ARBA00022553"/>
    </source>
</evidence>
<dbReference type="CDD" id="cd00082">
    <property type="entry name" value="HisKA"/>
    <property type="match status" value="1"/>
</dbReference>
<accession>A0A653BQK0</accession>
<dbReference type="NCBIfam" id="TIGR00666">
    <property type="entry name" value="PBP4"/>
    <property type="match status" value="1"/>
</dbReference>
<feature type="domain" description="Response regulatory" evidence="14">
    <location>
        <begin position="451"/>
        <end position="565"/>
    </location>
</feature>
<dbReference type="GO" id="GO:0000270">
    <property type="term" value="P:peptidoglycan metabolic process"/>
    <property type="evidence" value="ECO:0007669"/>
    <property type="project" value="TreeGrafter"/>
</dbReference>
<keyword evidence="11" id="KW-0472">Membrane</keyword>
<dbReference type="SMART" id="SM00388">
    <property type="entry name" value="HisKA"/>
    <property type="match status" value="1"/>
</dbReference>
<dbReference type="Proteomes" id="UP000410492">
    <property type="component" value="Unassembled WGS sequence"/>
</dbReference>
<keyword evidence="12" id="KW-0732">Signal</keyword>
<dbReference type="Pfam" id="PF00486">
    <property type="entry name" value="Trans_reg_C"/>
    <property type="match status" value="1"/>
</dbReference>
<organism evidence="17 18">
    <name type="scientific">Callosobruchus maculatus</name>
    <name type="common">Southern cowpea weevil</name>
    <name type="synonym">Pulse bruchid</name>
    <dbReference type="NCBI Taxonomy" id="64391"/>
    <lineage>
        <taxon>Eukaryota</taxon>
        <taxon>Metazoa</taxon>
        <taxon>Ecdysozoa</taxon>
        <taxon>Arthropoda</taxon>
        <taxon>Hexapoda</taxon>
        <taxon>Insecta</taxon>
        <taxon>Pterygota</taxon>
        <taxon>Neoptera</taxon>
        <taxon>Endopterygota</taxon>
        <taxon>Coleoptera</taxon>
        <taxon>Polyphaga</taxon>
        <taxon>Cucujiformia</taxon>
        <taxon>Chrysomeloidea</taxon>
        <taxon>Chrysomelidae</taxon>
        <taxon>Bruchinae</taxon>
        <taxon>Bruchini</taxon>
        <taxon>Callosobruchus</taxon>
    </lineage>
</organism>
<dbReference type="InterPro" id="IPR003594">
    <property type="entry name" value="HATPase_dom"/>
</dbReference>
<dbReference type="PANTHER" id="PTHR30023:SF0">
    <property type="entry name" value="PENICILLIN-SENSITIVE CARBOXYPEPTIDASE A"/>
    <property type="match status" value="1"/>
</dbReference>
<dbReference type="GO" id="GO:0016020">
    <property type="term" value="C:membrane"/>
    <property type="evidence" value="ECO:0007669"/>
    <property type="project" value="InterPro"/>
</dbReference>
<evidence type="ECO:0000259" key="13">
    <source>
        <dbReference type="PROSITE" id="PS50109"/>
    </source>
</evidence>
<dbReference type="PROSITE" id="PS51755">
    <property type="entry name" value="OMPR_PHOB"/>
    <property type="match status" value="1"/>
</dbReference>
<evidence type="ECO:0000256" key="12">
    <source>
        <dbReference type="SAM" id="SignalP"/>
    </source>
</evidence>
<keyword evidence="11" id="KW-0812">Transmembrane</keyword>
<evidence type="ECO:0000256" key="3">
    <source>
        <dbReference type="ARBA" id="ARBA00012438"/>
    </source>
</evidence>
<keyword evidence="11" id="KW-1133">Transmembrane helix</keyword>
<dbReference type="SMART" id="SM00387">
    <property type="entry name" value="HATPase_c"/>
    <property type="match status" value="1"/>
</dbReference>
<dbReference type="Gene3D" id="6.10.250.690">
    <property type="match status" value="1"/>
</dbReference>
<keyword evidence="8 10" id="KW-0238">DNA-binding</keyword>
<dbReference type="AlphaFoldDB" id="A0A653BQK0"/>
<evidence type="ECO:0000256" key="10">
    <source>
        <dbReference type="PROSITE-ProRule" id="PRU01091"/>
    </source>
</evidence>
<dbReference type="InterPro" id="IPR036890">
    <property type="entry name" value="HATPase_C_sf"/>
</dbReference>
<dbReference type="Pfam" id="PF02518">
    <property type="entry name" value="HATPase_c"/>
    <property type="match status" value="1"/>
</dbReference>
<feature type="domain" description="HAMP" evidence="15">
    <location>
        <begin position="703"/>
        <end position="755"/>
    </location>
</feature>
<feature type="domain" description="Histidine kinase" evidence="13">
    <location>
        <begin position="763"/>
        <end position="966"/>
    </location>
</feature>
<keyword evidence="5" id="KW-0808">Transferase</keyword>
<evidence type="ECO:0000256" key="6">
    <source>
        <dbReference type="ARBA" id="ARBA00022777"/>
    </source>
</evidence>
<dbReference type="InterPro" id="IPR036388">
    <property type="entry name" value="WH-like_DNA-bd_sf"/>
</dbReference>
<dbReference type="SUPFAM" id="SSF55874">
    <property type="entry name" value="ATPase domain of HSP90 chaperone/DNA topoisomerase II/histidine kinase"/>
    <property type="match status" value="1"/>
</dbReference>
<dbReference type="GO" id="GO:0004185">
    <property type="term" value="F:serine-type carboxypeptidase activity"/>
    <property type="evidence" value="ECO:0007669"/>
    <property type="project" value="InterPro"/>
</dbReference>
<dbReference type="PROSITE" id="PS50885">
    <property type="entry name" value="HAMP"/>
    <property type="match status" value="1"/>
</dbReference>